<dbReference type="Proteomes" id="UP000886876">
    <property type="component" value="Unassembled WGS sequence"/>
</dbReference>
<dbReference type="InterPro" id="IPR005474">
    <property type="entry name" value="Transketolase_N"/>
</dbReference>
<dbReference type="Pfam" id="PF00456">
    <property type="entry name" value="Transketolase_N"/>
    <property type="match status" value="1"/>
</dbReference>
<sequence>MISKEKVRELRLFAADIRIAALEEFESIGVGHVGGTMSICDLMACLYGDVMNVDPKDPKWELRDRFIMSKGHAGPAMYAALALRGFFDREELKTLNKPGTRLPSHTDGNKTPGVDMTTGSLGQGFSTGLGIAMGCKKKGLENYVYILLGDGECEEGQVWECAIFAPAKGLTNVIGFVDQNDLQLCGSLDEVAGFGEIGKKFEAFGWHVVDVADGNDVEQIMEAIDLAKSVKDKPSMLILHTVKGKGCCFAEGVFNHNIPVSPEQAKAAVAELEAYKAAL</sequence>
<dbReference type="AlphaFoldDB" id="A0A9D1G2N8"/>
<dbReference type="Gene3D" id="3.40.50.970">
    <property type="match status" value="1"/>
</dbReference>
<comment type="cofactor">
    <cofactor evidence="1">
        <name>thiamine diphosphate</name>
        <dbReference type="ChEBI" id="CHEBI:58937"/>
    </cofactor>
</comment>
<gene>
    <name evidence="5" type="ORF">IAD42_00360</name>
</gene>
<reference evidence="5" key="2">
    <citation type="journal article" date="2021" name="PeerJ">
        <title>Extensive microbial diversity within the chicken gut microbiome revealed by metagenomics and culture.</title>
        <authorList>
            <person name="Gilroy R."/>
            <person name="Ravi A."/>
            <person name="Getino M."/>
            <person name="Pursley I."/>
            <person name="Horton D.L."/>
            <person name="Alikhan N.F."/>
            <person name="Baker D."/>
            <person name="Gharbi K."/>
            <person name="Hall N."/>
            <person name="Watson M."/>
            <person name="Adriaenssens E.M."/>
            <person name="Foster-Nyarko E."/>
            <person name="Jarju S."/>
            <person name="Secka A."/>
            <person name="Antonio M."/>
            <person name="Oren A."/>
            <person name="Chaudhuri R.R."/>
            <person name="La Ragione R."/>
            <person name="Hildebrand F."/>
            <person name="Pallen M.J."/>
        </authorList>
    </citation>
    <scope>NUCLEOTIDE SEQUENCE</scope>
    <source>
        <strain evidence="5">ChiHecec3B27-6122</strain>
    </source>
</reference>
<proteinExistence type="inferred from homology"/>
<evidence type="ECO:0000313" key="6">
    <source>
        <dbReference type="Proteomes" id="UP000886876"/>
    </source>
</evidence>
<name>A0A9D1G2N8_9FIRM</name>
<accession>A0A9D1G2N8</accession>
<evidence type="ECO:0000256" key="2">
    <source>
        <dbReference type="ARBA" id="ARBA00007131"/>
    </source>
</evidence>
<feature type="domain" description="Transketolase N-terminal" evidence="4">
    <location>
        <begin position="14"/>
        <end position="257"/>
    </location>
</feature>
<protein>
    <submittedName>
        <fullName evidence="5">Transketolase</fullName>
    </submittedName>
</protein>
<dbReference type="SUPFAM" id="SSF52518">
    <property type="entry name" value="Thiamin diphosphate-binding fold (THDP-binding)"/>
    <property type="match status" value="1"/>
</dbReference>
<evidence type="ECO:0000256" key="3">
    <source>
        <dbReference type="ARBA" id="ARBA00023052"/>
    </source>
</evidence>
<comment type="similarity">
    <text evidence="2">Belongs to the transketolase family.</text>
</comment>
<keyword evidence="3" id="KW-0786">Thiamine pyrophosphate</keyword>
<evidence type="ECO:0000259" key="4">
    <source>
        <dbReference type="Pfam" id="PF00456"/>
    </source>
</evidence>
<dbReference type="PANTHER" id="PTHR47514:SF1">
    <property type="entry name" value="TRANSKETOLASE N-TERMINAL SECTION-RELATED"/>
    <property type="match status" value="1"/>
</dbReference>
<comment type="caution">
    <text evidence="5">The sequence shown here is derived from an EMBL/GenBank/DDBJ whole genome shotgun (WGS) entry which is preliminary data.</text>
</comment>
<reference evidence="5" key="1">
    <citation type="submission" date="2020-10" db="EMBL/GenBank/DDBJ databases">
        <authorList>
            <person name="Gilroy R."/>
        </authorList>
    </citation>
    <scope>NUCLEOTIDE SEQUENCE</scope>
    <source>
        <strain evidence="5">ChiHecec3B27-6122</strain>
    </source>
</reference>
<dbReference type="PANTHER" id="PTHR47514">
    <property type="entry name" value="TRANSKETOLASE N-TERMINAL SECTION-RELATED"/>
    <property type="match status" value="1"/>
</dbReference>
<evidence type="ECO:0000256" key="1">
    <source>
        <dbReference type="ARBA" id="ARBA00001964"/>
    </source>
</evidence>
<dbReference type="InterPro" id="IPR029061">
    <property type="entry name" value="THDP-binding"/>
</dbReference>
<dbReference type="EMBL" id="DVJS01000010">
    <property type="protein sequence ID" value="HIS96407.1"/>
    <property type="molecule type" value="Genomic_DNA"/>
</dbReference>
<dbReference type="CDD" id="cd02012">
    <property type="entry name" value="TPP_TK"/>
    <property type="match status" value="1"/>
</dbReference>
<organism evidence="5 6">
    <name type="scientific">Candidatus Scatomorpha pullistercoris</name>
    <dbReference type="NCBI Taxonomy" id="2840929"/>
    <lineage>
        <taxon>Bacteria</taxon>
        <taxon>Bacillati</taxon>
        <taxon>Bacillota</taxon>
        <taxon>Clostridia</taxon>
        <taxon>Eubacteriales</taxon>
        <taxon>Candidatus Scatomorpha</taxon>
    </lineage>
</organism>
<evidence type="ECO:0000313" key="5">
    <source>
        <dbReference type="EMBL" id="HIS96407.1"/>
    </source>
</evidence>